<dbReference type="AlphaFoldDB" id="Q5BW27"/>
<accession>Q5BW27</accession>
<reference evidence="1" key="2">
    <citation type="journal article" date="2006" name="PLoS Pathog.">
        <title>New perspectives on host-parasite interplay by comparative transcriptomic and proteomic analyses of Schistosoma japonicum.</title>
        <authorList>
            <person name="Liu F."/>
            <person name="Lu J."/>
            <person name="Hu W."/>
            <person name="Wang S.Y."/>
            <person name="Cui S.J."/>
            <person name="Chi M."/>
            <person name="Yan Q."/>
            <person name="Wang X.R."/>
            <person name="Song H.D."/>
            <person name="Xu X.N."/>
            <person name="Wang J.J."/>
            <person name="Zhang X.L."/>
            <person name="Zhang X."/>
            <person name="Wang Z.Q."/>
            <person name="Xue C.L."/>
            <person name="Brindley P.J."/>
            <person name="McManus D.P."/>
            <person name="Yang P.Y."/>
            <person name="Feng Z."/>
            <person name="Chen Z."/>
            <person name="Han Z.G."/>
        </authorList>
    </citation>
    <scope>NUCLEOTIDE SEQUENCE</scope>
</reference>
<name>Q5BW27_SCHJA</name>
<dbReference type="EMBL" id="AY812509">
    <property type="protein sequence ID" value="AAX28398.1"/>
    <property type="molecule type" value="mRNA"/>
</dbReference>
<reference evidence="1" key="1">
    <citation type="submission" date="2005-03" db="EMBL/GenBank/DDBJ databases">
        <authorList>
            <person name="Han Z."/>
        </authorList>
    </citation>
    <scope>NUCLEOTIDE SEQUENCE</scope>
</reference>
<sequence length="52" mass="5598">MNVLVTNLVPPTVYRPAPSKLSGVDIGPGTFSNSLMTQWTSHFIELDAANIP</sequence>
<proteinExistence type="evidence at transcript level"/>
<evidence type="ECO:0000313" key="1">
    <source>
        <dbReference type="EMBL" id="AAX28398.1"/>
    </source>
</evidence>
<organism evidence="1">
    <name type="scientific">Schistosoma japonicum</name>
    <name type="common">Blood fluke</name>
    <dbReference type="NCBI Taxonomy" id="6182"/>
    <lineage>
        <taxon>Eukaryota</taxon>
        <taxon>Metazoa</taxon>
        <taxon>Spiralia</taxon>
        <taxon>Lophotrochozoa</taxon>
        <taxon>Platyhelminthes</taxon>
        <taxon>Trematoda</taxon>
        <taxon>Digenea</taxon>
        <taxon>Strigeidida</taxon>
        <taxon>Schistosomatoidea</taxon>
        <taxon>Schistosomatidae</taxon>
        <taxon>Schistosoma</taxon>
    </lineage>
</organism>
<protein>
    <submittedName>
        <fullName evidence="1">Uncharacterized protein</fullName>
    </submittedName>
</protein>